<evidence type="ECO:0000313" key="2">
    <source>
        <dbReference type="Proteomes" id="UP000002499"/>
    </source>
</evidence>
<organism evidence="2">
    <name type="scientific">Metarhizium acridum (strain CQMa 102)</name>
    <dbReference type="NCBI Taxonomy" id="655827"/>
    <lineage>
        <taxon>Eukaryota</taxon>
        <taxon>Fungi</taxon>
        <taxon>Dikarya</taxon>
        <taxon>Ascomycota</taxon>
        <taxon>Pezizomycotina</taxon>
        <taxon>Sordariomycetes</taxon>
        <taxon>Hypocreomycetidae</taxon>
        <taxon>Hypocreales</taxon>
        <taxon>Clavicipitaceae</taxon>
        <taxon>Metarhizium</taxon>
    </lineage>
</organism>
<reference evidence="1 2" key="1">
    <citation type="journal article" date="2011" name="PLoS Genet.">
        <title>Genome sequencing and comparative transcriptomics of the model entomopathogenic fungi Metarhizium anisopliae and M. acridum.</title>
        <authorList>
            <person name="Gao Q."/>
            <person name="Jin K."/>
            <person name="Ying S.H."/>
            <person name="Zhang Y."/>
            <person name="Xiao G."/>
            <person name="Shang Y."/>
            <person name="Duan Z."/>
            <person name="Hu X."/>
            <person name="Xie X.Q."/>
            <person name="Zhou G."/>
            <person name="Peng G."/>
            <person name="Luo Z."/>
            <person name="Huang W."/>
            <person name="Wang B."/>
            <person name="Fang W."/>
            <person name="Wang S."/>
            <person name="Zhong Y."/>
            <person name="Ma L.J."/>
            <person name="St Leger R.J."/>
            <person name="Zhao G.P."/>
            <person name="Pei Y."/>
            <person name="Feng M.G."/>
            <person name="Xia Y."/>
            <person name="Wang C."/>
        </authorList>
    </citation>
    <scope>NUCLEOTIDE SEQUENCE [LARGE SCALE GENOMIC DNA]</scope>
    <source>
        <strain evidence="1 2">CQMa 102</strain>
    </source>
</reference>
<keyword evidence="2" id="KW-1185">Reference proteome</keyword>
<gene>
    <name evidence="1" type="ORF">MAC_09196</name>
</gene>
<dbReference type="Gene3D" id="3.40.50.720">
    <property type="entry name" value="NAD(P)-binding Rossmann-like Domain"/>
    <property type="match status" value="1"/>
</dbReference>
<dbReference type="Proteomes" id="UP000002499">
    <property type="component" value="Unassembled WGS sequence"/>
</dbReference>
<dbReference type="HOGENOM" id="CLU_980339_0_0_1"/>
<proteinExistence type="predicted"/>
<dbReference type="AlphaFoldDB" id="E9EH48"/>
<dbReference type="InterPro" id="IPR036291">
    <property type="entry name" value="NAD(P)-bd_dom_sf"/>
</dbReference>
<protein>
    <submittedName>
        <fullName evidence="1">Uncharacterized protein</fullName>
    </submittedName>
</protein>
<dbReference type="EMBL" id="GL698607">
    <property type="protein sequence ID" value="EFY84752.1"/>
    <property type="molecule type" value="Genomic_DNA"/>
</dbReference>
<sequence>MAPNRVIPRACRYALPHSQATMLGTKKGDTTTYLAPAKQEDPHRQHGREPLFEGQADMASRMPSKPMSLPRSSMSILAFALTSSAPRDAPVAVGSSLRLTSRLNDDLESWMIRLYSITRLERGRSIITPFLSDTKLPHCCGYKHSSTLVKGKVGLVAAAGSPYGIGRSLVMALASAGPKAVYATDLTLANIQPLGKEVQGSGSTCSIHGAVLDMTSEEQTVQMIKQALAEYGRFDFFFAYAGVGLCKYESKSYLTRGGIVNSLDRTRPIMTGRLASCSGLSSWR</sequence>
<evidence type="ECO:0000313" key="1">
    <source>
        <dbReference type="EMBL" id="EFY84752.1"/>
    </source>
</evidence>
<dbReference type="OrthoDB" id="414540at2759"/>
<name>E9EH48_METAQ</name>
<accession>E9EH48</accession>
<dbReference type="SUPFAM" id="SSF51735">
    <property type="entry name" value="NAD(P)-binding Rossmann-fold domains"/>
    <property type="match status" value="1"/>
</dbReference>
<dbReference type="InParanoid" id="E9EH48"/>
<dbReference type="InterPro" id="IPR002347">
    <property type="entry name" value="SDR_fam"/>
</dbReference>
<dbReference type="Pfam" id="PF00106">
    <property type="entry name" value="adh_short"/>
    <property type="match status" value="1"/>
</dbReference>